<evidence type="ECO:0000313" key="2">
    <source>
        <dbReference type="Proteomes" id="UP000013523"/>
    </source>
</evidence>
<dbReference type="Proteomes" id="UP000013523">
    <property type="component" value="Chromosome"/>
</dbReference>
<proteinExistence type="predicted"/>
<dbReference type="AlphaFoldDB" id="R4K4B5"/>
<name>R4K4B5_CLOPA</name>
<dbReference type="KEGG" id="cpas:Clopa_1600"/>
<evidence type="ECO:0000313" key="1">
    <source>
        <dbReference type="EMBL" id="AGK96526.1"/>
    </source>
</evidence>
<dbReference type="PATRIC" id="fig|86416.3.peg.1575"/>
<keyword evidence="2" id="KW-1185">Reference proteome</keyword>
<gene>
    <name evidence="1" type="ORF">Clopa_1600</name>
</gene>
<accession>R4K4B5</accession>
<dbReference type="RefSeq" id="WP_015614845.1">
    <property type="nucleotide sequence ID" value="NC_021182.1"/>
</dbReference>
<dbReference type="EMBL" id="CP003261">
    <property type="protein sequence ID" value="AGK96526.1"/>
    <property type="molecule type" value="Genomic_DNA"/>
</dbReference>
<dbReference type="HOGENOM" id="CLU_3134191_0_0_9"/>
<sequence>MNNKNINKDVNKDVELNKNLLDDEKIFAIEDDEIVMNCEGQPCNFTYFKE</sequence>
<organism evidence="1 2">
    <name type="scientific">Clostridium pasteurianum BC1</name>
    <dbReference type="NCBI Taxonomy" id="86416"/>
    <lineage>
        <taxon>Bacteria</taxon>
        <taxon>Bacillati</taxon>
        <taxon>Bacillota</taxon>
        <taxon>Clostridia</taxon>
        <taxon>Eubacteriales</taxon>
        <taxon>Clostridiaceae</taxon>
        <taxon>Clostridium</taxon>
    </lineage>
</organism>
<reference evidence="1 2" key="1">
    <citation type="submission" date="2012-01" db="EMBL/GenBank/DDBJ databases">
        <title>Complete sequence of chromosome of Clostridium pasteurianum BC1.</title>
        <authorList>
            <consortium name="US DOE Joint Genome Institute"/>
            <person name="Lucas S."/>
            <person name="Han J."/>
            <person name="Lapidus A."/>
            <person name="Cheng J.-F."/>
            <person name="Goodwin L."/>
            <person name="Pitluck S."/>
            <person name="Peters L."/>
            <person name="Mikhailova N."/>
            <person name="Teshima H."/>
            <person name="Detter J.C."/>
            <person name="Han C."/>
            <person name="Tapia R."/>
            <person name="Land M."/>
            <person name="Hauser L."/>
            <person name="Kyrpides N."/>
            <person name="Ivanova N."/>
            <person name="Pagani I."/>
            <person name="Dunn J."/>
            <person name="Taghavi S."/>
            <person name="Francis A."/>
            <person name="van der Lelie D."/>
            <person name="Woyke T."/>
        </authorList>
    </citation>
    <scope>NUCLEOTIDE SEQUENCE [LARGE SCALE GENOMIC DNA]</scope>
    <source>
        <strain evidence="1 2">BC1</strain>
    </source>
</reference>
<protein>
    <submittedName>
        <fullName evidence="1">Uncharacterized protein</fullName>
    </submittedName>
</protein>
<dbReference type="eggNOG" id="ENOG5032MMW">
    <property type="taxonomic scope" value="Bacteria"/>
</dbReference>